<feature type="chain" id="PRO_5008358991" evidence="1">
    <location>
        <begin position="20"/>
        <end position="119"/>
    </location>
</feature>
<name>A0A1A7P401_9PAST</name>
<evidence type="ECO:0000313" key="3">
    <source>
        <dbReference type="Proteomes" id="UP000092649"/>
    </source>
</evidence>
<dbReference type="PROSITE" id="PS51257">
    <property type="entry name" value="PROKAR_LIPOPROTEIN"/>
    <property type="match status" value="1"/>
</dbReference>
<dbReference type="Proteomes" id="UP000092649">
    <property type="component" value="Unassembled WGS sequence"/>
</dbReference>
<comment type="caution">
    <text evidence="2">The sequence shown here is derived from an EMBL/GenBank/DDBJ whole genome shotgun (WGS) entry which is preliminary data.</text>
</comment>
<keyword evidence="1" id="KW-0732">Signal</keyword>
<accession>A0A1A7P401</accession>
<sequence length="119" mass="13516">MRKLIYLCCLVVGLSACSSKNISPLYQSAPIVNIESNIANAIAITPADKQIAVKNLTNNSIKTAYLLTWYDRNGVTQRTNWQQDELWQHLILPAKQQVNIPLSKPTDQSVNYRVYFKAY</sequence>
<feature type="signal peptide" evidence="1">
    <location>
        <begin position="1"/>
        <end position="19"/>
    </location>
</feature>
<dbReference type="AlphaFoldDB" id="A0A1A7P401"/>
<dbReference type="InterPro" id="IPR038483">
    <property type="entry name" value="YcfL-like_sf"/>
</dbReference>
<organism evidence="2 3">
    <name type="scientific">Gallibacterium salpingitidis</name>
    <dbReference type="NCBI Taxonomy" id="505341"/>
    <lineage>
        <taxon>Bacteria</taxon>
        <taxon>Pseudomonadati</taxon>
        <taxon>Pseudomonadota</taxon>
        <taxon>Gammaproteobacteria</taxon>
        <taxon>Pasteurellales</taxon>
        <taxon>Pasteurellaceae</taxon>
        <taxon>Gallibacterium</taxon>
    </lineage>
</organism>
<proteinExistence type="predicted"/>
<evidence type="ECO:0000313" key="2">
    <source>
        <dbReference type="EMBL" id="OBW95949.1"/>
    </source>
</evidence>
<dbReference type="Pfam" id="PF07233">
    <property type="entry name" value="DUF1425"/>
    <property type="match status" value="1"/>
</dbReference>
<reference evidence="2 3" key="1">
    <citation type="submission" date="2014-11" db="EMBL/GenBank/DDBJ databases">
        <title>Pan-genome of Gallibacterium spp.</title>
        <authorList>
            <person name="Kudirkiene E."/>
            <person name="Bojesen A.M."/>
        </authorList>
    </citation>
    <scope>NUCLEOTIDE SEQUENCE [LARGE SCALE GENOMIC DNA]</scope>
    <source>
        <strain evidence="2 3">F150</strain>
    </source>
</reference>
<keyword evidence="2" id="KW-0449">Lipoprotein</keyword>
<dbReference type="RefSeq" id="WP_066104910.1">
    <property type="nucleotide sequence ID" value="NZ_JTJL01000005.1"/>
</dbReference>
<evidence type="ECO:0000256" key="1">
    <source>
        <dbReference type="SAM" id="SignalP"/>
    </source>
</evidence>
<dbReference type="CDD" id="cd09030">
    <property type="entry name" value="DUF1425"/>
    <property type="match status" value="1"/>
</dbReference>
<keyword evidence="3" id="KW-1185">Reference proteome</keyword>
<dbReference type="Gene3D" id="2.60.40.3230">
    <property type="match status" value="1"/>
</dbReference>
<protein>
    <submittedName>
        <fullName evidence="2">Lipoprotein</fullName>
    </submittedName>
</protein>
<gene>
    <name evidence="2" type="ORF">QS62_01620</name>
</gene>
<dbReference type="OrthoDB" id="5690781at2"/>
<dbReference type="InterPro" id="IPR010824">
    <property type="entry name" value="DUF1425"/>
</dbReference>
<dbReference type="EMBL" id="JTJL01000005">
    <property type="protein sequence ID" value="OBW95949.1"/>
    <property type="molecule type" value="Genomic_DNA"/>
</dbReference>